<keyword evidence="26" id="KW-1185">Reference proteome</keyword>
<comment type="catalytic activity">
    <reaction evidence="13">
        <text>(5Z,8Z,11Z,14Z)-eicosatetraenoyl-CoA + H2O = (5Z,8Z,11Z,14Z)-eicosatetraenoate + CoA + H(+)</text>
        <dbReference type="Rhea" id="RHEA:40151"/>
        <dbReference type="ChEBI" id="CHEBI:15377"/>
        <dbReference type="ChEBI" id="CHEBI:15378"/>
        <dbReference type="ChEBI" id="CHEBI:32395"/>
        <dbReference type="ChEBI" id="CHEBI:57287"/>
        <dbReference type="ChEBI" id="CHEBI:57368"/>
    </reaction>
    <physiologicalReaction direction="left-to-right" evidence="13">
        <dbReference type="Rhea" id="RHEA:40152"/>
    </physiologicalReaction>
</comment>
<evidence type="ECO:0000259" key="24">
    <source>
        <dbReference type="Pfam" id="PF03061"/>
    </source>
</evidence>
<comment type="catalytic activity">
    <reaction evidence="22">
        <text>dodecanoyl-CoA + H2O = dodecanoate + CoA + H(+)</text>
        <dbReference type="Rhea" id="RHEA:30135"/>
        <dbReference type="ChEBI" id="CHEBI:15377"/>
        <dbReference type="ChEBI" id="CHEBI:15378"/>
        <dbReference type="ChEBI" id="CHEBI:18262"/>
        <dbReference type="ChEBI" id="CHEBI:57287"/>
        <dbReference type="ChEBI" id="CHEBI:57375"/>
    </reaction>
    <physiologicalReaction direction="left-to-right" evidence="22">
        <dbReference type="Rhea" id="RHEA:30136"/>
    </physiologicalReaction>
</comment>
<evidence type="ECO:0000256" key="10">
    <source>
        <dbReference type="ARBA" id="ARBA00023098"/>
    </source>
</evidence>
<evidence type="ECO:0000256" key="1">
    <source>
        <dbReference type="ARBA" id="ARBA00004170"/>
    </source>
</evidence>
<evidence type="ECO:0000256" key="17">
    <source>
        <dbReference type="ARBA" id="ARBA00040123"/>
    </source>
</evidence>
<comment type="catalytic activity">
    <reaction evidence="23">
        <text>tetradecanoyl-CoA + H2O = tetradecanoate + CoA + H(+)</text>
        <dbReference type="Rhea" id="RHEA:40119"/>
        <dbReference type="ChEBI" id="CHEBI:15377"/>
        <dbReference type="ChEBI" id="CHEBI:15378"/>
        <dbReference type="ChEBI" id="CHEBI:30807"/>
        <dbReference type="ChEBI" id="CHEBI:57287"/>
        <dbReference type="ChEBI" id="CHEBI:57385"/>
    </reaction>
    <physiologicalReaction direction="left-to-right" evidence="23">
        <dbReference type="Rhea" id="RHEA:40120"/>
    </physiologicalReaction>
</comment>
<proteinExistence type="inferred from homology"/>
<comment type="subcellular location">
    <subcellularLocation>
        <location evidence="3">Cell projection</location>
        <location evidence="3">Ruffle membrane</location>
    </subcellularLocation>
    <subcellularLocation>
        <location evidence="2">Cytoplasm</location>
    </subcellularLocation>
    <subcellularLocation>
        <location evidence="1">Membrane</location>
        <topology evidence="1">Peripheral membrane protein</topology>
    </subcellularLocation>
</comment>
<keyword evidence="10" id="KW-0443">Lipid metabolism</keyword>
<evidence type="ECO:0000256" key="2">
    <source>
        <dbReference type="ARBA" id="ARBA00004496"/>
    </source>
</evidence>
<comment type="catalytic activity">
    <reaction evidence="19">
        <text>octanoyl-CoA + H2O = octanoate + CoA + H(+)</text>
        <dbReference type="Rhea" id="RHEA:30143"/>
        <dbReference type="ChEBI" id="CHEBI:15377"/>
        <dbReference type="ChEBI" id="CHEBI:15378"/>
        <dbReference type="ChEBI" id="CHEBI:25646"/>
        <dbReference type="ChEBI" id="CHEBI:57287"/>
        <dbReference type="ChEBI" id="CHEBI:57386"/>
    </reaction>
    <physiologicalReaction direction="left-to-right" evidence="19">
        <dbReference type="Rhea" id="RHEA:30144"/>
    </physiologicalReaction>
</comment>
<keyword evidence="7 25" id="KW-0378">Hydrolase</keyword>
<evidence type="ECO:0000256" key="18">
    <source>
        <dbReference type="ARBA" id="ARBA00043210"/>
    </source>
</evidence>
<comment type="caution">
    <text evidence="25">The sequence shown here is derived from an EMBL/GenBank/DDBJ whole genome shotgun (WGS) entry which is preliminary data.</text>
</comment>
<evidence type="ECO:0000256" key="22">
    <source>
        <dbReference type="ARBA" id="ARBA00048074"/>
    </source>
</evidence>
<dbReference type="Pfam" id="PF03061">
    <property type="entry name" value="4HBT"/>
    <property type="match status" value="1"/>
</dbReference>
<dbReference type="InterPro" id="IPR029069">
    <property type="entry name" value="HotDog_dom_sf"/>
</dbReference>
<keyword evidence="6" id="KW-0053">Apoptosis</keyword>
<dbReference type="InterPro" id="IPR003736">
    <property type="entry name" value="PAAI_dom"/>
</dbReference>
<name>A0ABU8WY26_9BURK</name>
<evidence type="ECO:0000256" key="21">
    <source>
        <dbReference type="ARBA" id="ARBA00047969"/>
    </source>
</evidence>
<keyword evidence="9" id="KW-0809">Transit peptide</keyword>
<evidence type="ECO:0000256" key="11">
    <source>
        <dbReference type="ARBA" id="ARBA00023136"/>
    </source>
</evidence>
<keyword evidence="5" id="KW-0963">Cytoplasm</keyword>
<comment type="catalytic activity">
    <reaction evidence="14">
        <text>(9Z)-octadecenoyl-CoA + H2O = (9Z)-octadecenoate + CoA + H(+)</text>
        <dbReference type="Rhea" id="RHEA:40139"/>
        <dbReference type="ChEBI" id="CHEBI:15377"/>
        <dbReference type="ChEBI" id="CHEBI:15378"/>
        <dbReference type="ChEBI" id="CHEBI:30823"/>
        <dbReference type="ChEBI" id="CHEBI:57287"/>
        <dbReference type="ChEBI" id="CHEBI:57387"/>
    </reaction>
    <physiologicalReaction direction="left-to-right" evidence="14">
        <dbReference type="Rhea" id="RHEA:40140"/>
    </physiologicalReaction>
</comment>
<dbReference type="PANTHER" id="PTHR12418">
    <property type="entry name" value="ACYL-COENZYME A THIOESTERASE THEM4"/>
    <property type="match status" value="1"/>
</dbReference>
<reference evidence="25 26" key="1">
    <citation type="submission" date="2024-03" db="EMBL/GenBank/DDBJ databases">
        <title>Novel species of the genus Variovorax.</title>
        <authorList>
            <person name="Liu Q."/>
            <person name="Xin Y.-H."/>
        </authorList>
    </citation>
    <scope>NUCLEOTIDE SEQUENCE [LARGE SCALE GENOMIC DNA]</scope>
    <source>
        <strain evidence="25 26">KACC 18900</strain>
    </source>
</reference>
<evidence type="ECO:0000313" key="26">
    <source>
        <dbReference type="Proteomes" id="UP001385892"/>
    </source>
</evidence>
<evidence type="ECO:0000256" key="3">
    <source>
        <dbReference type="ARBA" id="ARBA00004632"/>
    </source>
</evidence>
<evidence type="ECO:0000256" key="5">
    <source>
        <dbReference type="ARBA" id="ARBA00022490"/>
    </source>
</evidence>
<evidence type="ECO:0000256" key="20">
    <source>
        <dbReference type="ARBA" id="ARBA00047734"/>
    </source>
</evidence>
<accession>A0ABU8WY26</accession>
<dbReference type="Gene3D" id="3.10.129.10">
    <property type="entry name" value="Hotdog Thioesterase"/>
    <property type="match status" value="1"/>
</dbReference>
<dbReference type="Proteomes" id="UP001385892">
    <property type="component" value="Unassembled WGS sequence"/>
</dbReference>
<evidence type="ECO:0000256" key="14">
    <source>
        <dbReference type="ARBA" id="ARBA00037002"/>
    </source>
</evidence>
<keyword evidence="8" id="KW-0276">Fatty acid metabolism</keyword>
<evidence type="ECO:0000256" key="23">
    <source>
        <dbReference type="ARBA" id="ARBA00048180"/>
    </source>
</evidence>
<feature type="domain" description="Thioesterase" evidence="24">
    <location>
        <begin position="34"/>
        <end position="97"/>
    </location>
</feature>
<dbReference type="RefSeq" id="WP_340348374.1">
    <property type="nucleotide sequence ID" value="NZ_JBBKZT010000040.1"/>
</dbReference>
<evidence type="ECO:0000313" key="25">
    <source>
        <dbReference type="EMBL" id="MEJ8852426.1"/>
    </source>
</evidence>
<evidence type="ECO:0000256" key="7">
    <source>
        <dbReference type="ARBA" id="ARBA00022801"/>
    </source>
</evidence>
<evidence type="ECO:0000256" key="15">
    <source>
        <dbReference type="ARBA" id="ARBA00038456"/>
    </source>
</evidence>
<dbReference type="EMBL" id="JBBKZT010000040">
    <property type="protein sequence ID" value="MEJ8852426.1"/>
    <property type="molecule type" value="Genomic_DNA"/>
</dbReference>
<keyword evidence="12" id="KW-0966">Cell projection</keyword>
<evidence type="ECO:0000256" key="9">
    <source>
        <dbReference type="ARBA" id="ARBA00022946"/>
    </source>
</evidence>
<evidence type="ECO:0000256" key="16">
    <source>
        <dbReference type="ARBA" id="ARBA00038848"/>
    </source>
</evidence>
<evidence type="ECO:0000256" key="12">
    <source>
        <dbReference type="ARBA" id="ARBA00023273"/>
    </source>
</evidence>
<evidence type="ECO:0000256" key="4">
    <source>
        <dbReference type="ARBA" id="ARBA00022475"/>
    </source>
</evidence>
<evidence type="ECO:0000256" key="13">
    <source>
        <dbReference type="ARBA" id="ARBA00035852"/>
    </source>
</evidence>
<comment type="similarity">
    <text evidence="15">Belongs to the THEM4/THEM5 thioesterase family.</text>
</comment>
<keyword evidence="4" id="KW-1003">Cell membrane</keyword>
<dbReference type="CDD" id="cd03443">
    <property type="entry name" value="PaaI_thioesterase"/>
    <property type="match status" value="1"/>
</dbReference>
<evidence type="ECO:0000256" key="6">
    <source>
        <dbReference type="ARBA" id="ARBA00022703"/>
    </source>
</evidence>
<comment type="catalytic activity">
    <reaction evidence="20">
        <text>hexadecanoyl-CoA + H2O = hexadecanoate + CoA + H(+)</text>
        <dbReference type="Rhea" id="RHEA:16645"/>
        <dbReference type="ChEBI" id="CHEBI:7896"/>
        <dbReference type="ChEBI" id="CHEBI:15377"/>
        <dbReference type="ChEBI" id="CHEBI:15378"/>
        <dbReference type="ChEBI" id="CHEBI:57287"/>
        <dbReference type="ChEBI" id="CHEBI:57379"/>
        <dbReference type="EC" id="3.1.2.2"/>
    </reaction>
    <physiologicalReaction direction="left-to-right" evidence="20">
        <dbReference type="Rhea" id="RHEA:16646"/>
    </physiologicalReaction>
</comment>
<dbReference type="PANTHER" id="PTHR12418:SF19">
    <property type="entry name" value="ACYL-COENZYME A THIOESTERASE THEM4"/>
    <property type="match status" value="1"/>
</dbReference>
<keyword evidence="11" id="KW-0472">Membrane</keyword>
<comment type="catalytic activity">
    <reaction evidence="21">
        <text>decanoyl-CoA + H2O = decanoate + CoA + H(+)</text>
        <dbReference type="Rhea" id="RHEA:40059"/>
        <dbReference type="ChEBI" id="CHEBI:15377"/>
        <dbReference type="ChEBI" id="CHEBI:15378"/>
        <dbReference type="ChEBI" id="CHEBI:27689"/>
        <dbReference type="ChEBI" id="CHEBI:57287"/>
        <dbReference type="ChEBI" id="CHEBI:61430"/>
    </reaction>
    <physiologicalReaction direction="left-to-right" evidence="21">
        <dbReference type="Rhea" id="RHEA:40060"/>
    </physiologicalReaction>
</comment>
<dbReference type="NCBIfam" id="TIGR00369">
    <property type="entry name" value="unchar_dom_1"/>
    <property type="match status" value="1"/>
</dbReference>
<dbReference type="InterPro" id="IPR006683">
    <property type="entry name" value="Thioestr_dom"/>
</dbReference>
<dbReference type="SUPFAM" id="SSF54637">
    <property type="entry name" value="Thioesterase/thiol ester dehydrase-isomerase"/>
    <property type="match status" value="1"/>
</dbReference>
<sequence length="128" mass="13679">MALLGPMHAREEADGQLRLGLHLRAAHMNHQEAAHGGFVATLADNALGVNVARHLGKRVATANLSVDYLARVSVGDWLEVVSRIDKVGGRLVFAECSGQVADRAVFKARGIFAVLPELPDARKGDSEC</sequence>
<dbReference type="InterPro" id="IPR052365">
    <property type="entry name" value="THEM4/THEM5_acyl-CoA_thioest"/>
</dbReference>
<protein>
    <recommendedName>
        <fullName evidence="17">Acyl-coenzyme A thioesterase THEM4</fullName>
        <ecNumber evidence="16">3.1.2.2</ecNumber>
    </recommendedName>
    <alternativeName>
        <fullName evidence="18">Thioesterase superfamily member 4</fullName>
    </alternativeName>
</protein>
<organism evidence="25 26">
    <name type="scientific">Variovorax rhizosphaerae</name>
    <dbReference type="NCBI Taxonomy" id="1836200"/>
    <lineage>
        <taxon>Bacteria</taxon>
        <taxon>Pseudomonadati</taxon>
        <taxon>Pseudomonadota</taxon>
        <taxon>Betaproteobacteria</taxon>
        <taxon>Burkholderiales</taxon>
        <taxon>Comamonadaceae</taxon>
        <taxon>Variovorax</taxon>
    </lineage>
</organism>
<gene>
    <name evidence="25" type="ORF">WKW82_37800</name>
</gene>
<evidence type="ECO:0000256" key="19">
    <source>
        <dbReference type="ARBA" id="ARBA00047588"/>
    </source>
</evidence>
<evidence type="ECO:0000256" key="8">
    <source>
        <dbReference type="ARBA" id="ARBA00022832"/>
    </source>
</evidence>
<dbReference type="EC" id="3.1.2.2" evidence="16"/>
<dbReference type="GO" id="GO:0016787">
    <property type="term" value="F:hydrolase activity"/>
    <property type="evidence" value="ECO:0007669"/>
    <property type="project" value="UniProtKB-KW"/>
</dbReference>